<evidence type="ECO:0000256" key="7">
    <source>
        <dbReference type="ARBA" id="ARBA00048478"/>
    </source>
</evidence>
<evidence type="ECO:0000313" key="11">
    <source>
        <dbReference type="Proteomes" id="UP000249739"/>
    </source>
</evidence>
<keyword evidence="8" id="KW-0963">Cytoplasm</keyword>
<dbReference type="EC" id="2.7.4.25" evidence="8"/>
<sequence>MNKVVIAIDGPAASGKGTLARKLAEKLNYAHLDTGAIYRMVALQLVQQNIDYSEFAAVEAARFVQQNMTENLMLHPDLRLDEVGTMASKVSAVPEVRSILLDAQRHFAQNPPDNYDGSVLDGRDIGTIVCPEANMKLYVTASVAIRAQRRLKELQNKGISATYDAVLKDMEERDLRDMSRDIAPLKPASDAVILDTSDLTADQALKQALEIAVRTLG</sequence>
<dbReference type="InterPro" id="IPR027417">
    <property type="entry name" value="P-loop_NTPase"/>
</dbReference>
<protein>
    <recommendedName>
        <fullName evidence="8">Cytidylate kinase</fullName>
        <shortName evidence="8">CK</shortName>
        <ecNumber evidence="8">2.7.4.25</ecNumber>
    </recommendedName>
    <alternativeName>
        <fullName evidence="8">Cytidine monophosphate kinase</fullName>
        <shortName evidence="8">CMP kinase</shortName>
    </alternativeName>
</protein>
<reference evidence="10 11" key="1">
    <citation type="submission" date="2017-08" db="EMBL/GenBank/DDBJ databases">
        <title>Infants hospitalized years apart are colonized by the same room-sourced microbial strains.</title>
        <authorList>
            <person name="Brooks B."/>
            <person name="Olm M.R."/>
            <person name="Firek B.A."/>
            <person name="Baker R."/>
            <person name="Thomas B.C."/>
            <person name="Morowitz M.J."/>
            <person name="Banfield J.F."/>
        </authorList>
    </citation>
    <scope>NUCLEOTIDE SEQUENCE [LARGE SCALE GENOMIC DNA]</scope>
    <source>
        <strain evidence="10">S2_006_000_R2_64</strain>
    </source>
</reference>
<keyword evidence="2 8" id="KW-0808">Transferase</keyword>
<keyword evidence="3 8" id="KW-0547">Nucleotide-binding</keyword>
<feature type="binding site" evidence="8">
    <location>
        <begin position="10"/>
        <end position="18"/>
    </location>
    <ligand>
        <name>ATP</name>
        <dbReference type="ChEBI" id="CHEBI:30616"/>
    </ligand>
</feature>
<dbReference type="GO" id="GO:0005524">
    <property type="term" value="F:ATP binding"/>
    <property type="evidence" value="ECO:0007669"/>
    <property type="project" value="UniProtKB-UniRule"/>
</dbReference>
<gene>
    <name evidence="8" type="primary">cmk</name>
    <name evidence="10" type="ORF">DI586_03640</name>
</gene>
<dbReference type="EMBL" id="QFOT01000025">
    <property type="protein sequence ID" value="PZP56435.1"/>
    <property type="molecule type" value="Genomic_DNA"/>
</dbReference>
<dbReference type="GO" id="GO:0005737">
    <property type="term" value="C:cytoplasm"/>
    <property type="evidence" value="ECO:0007669"/>
    <property type="project" value="UniProtKB-SubCell"/>
</dbReference>
<dbReference type="Gene3D" id="3.40.50.300">
    <property type="entry name" value="P-loop containing nucleotide triphosphate hydrolases"/>
    <property type="match status" value="1"/>
</dbReference>
<accession>A0A2W5FK64</accession>
<dbReference type="GO" id="GO:0036430">
    <property type="term" value="F:CMP kinase activity"/>
    <property type="evidence" value="ECO:0007669"/>
    <property type="project" value="RHEA"/>
</dbReference>
<dbReference type="GO" id="GO:0036431">
    <property type="term" value="F:dCMP kinase activity"/>
    <property type="evidence" value="ECO:0007669"/>
    <property type="project" value="InterPro"/>
</dbReference>
<evidence type="ECO:0000259" key="9">
    <source>
        <dbReference type="Pfam" id="PF02224"/>
    </source>
</evidence>
<evidence type="ECO:0000256" key="2">
    <source>
        <dbReference type="ARBA" id="ARBA00022679"/>
    </source>
</evidence>
<proteinExistence type="inferred from homology"/>
<comment type="subcellular location">
    <subcellularLocation>
        <location evidence="8">Cytoplasm</location>
    </subcellularLocation>
</comment>
<comment type="catalytic activity">
    <reaction evidence="7 8">
        <text>CMP + ATP = CDP + ADP</text>
        <dbReference type="Rhea" id="RHEA:11600"/>
        <dbReference type="ChEBI" id="CHEBI:30616"/>
        <dbReference type="ChEBI" id="CHEBI:58069"/>
        <dbReference type="ChEBI" id="CHEBI:60377"/>
        <dbReference type="ChEBI" id="CHEBI:456216"/>
        <dbReference type="EC" id="2.7.4.25"/>
    </reaction>
</comment>
<dbReference type="AlphaFoldDB" id="A0A2W5FK64"/>
<evidence type="ECO:0000256" key="5">
    <source>
        <dbReference type="ARBA" id="ARBA00022840"/>
    </source>
</evidence>
<evidence type="ECO:0000256" key="4">
    <source>
        <dbReference type="ARBA" id="ARBA00022777"/>
    </source>
</evidence>
<keyword evidence="4 8" id="KW-0418">Kinase</keyword>
<evidence type="ECO:0000256" key="6">
    <source>
        <dbReference type="ARBA" id="ARBA00047615"/>
    </source>
</evidence>
<dbReference type="Proteomes" id="UP000249739">
    <property type="component" value="Unassembled WGS sequence"/>
</dbReference>
<dbReference type="HAMAP" id="MF_00238">
    <property type="entry name" value="Cytidyl_kinase_type1"/>
    <property type="match status" value="1"/>
</dbReference>
<evidence type="ECO:0000256" key="1">
    <source>
        <dbReference type="ARBA" id="ARBA00009427"/>
    </source>
</evidence>
<evidence type="ECO:0000256" key="3">
    <source>
        <dbReference type="ARBA" id="ARBA00022741"/>
    </source>
</evidence>
<dbReference type="GO" id="GO:0006220">
    <property type="term" value="P:pyrimidine nucleotide metabolic process"/>
    <property type="evidence" value="ECO:0007669"/>
    <property type="project" value="UniProtKB-UniRule"/>
</dbReference>
<organism evidence="10 11">
    <name type="scientific">Micavibrio aeruginosavorus</name>
    <dbReference type="NCBI Taxonomy" id="349221"/>
    <lineage>
        <taxon>Bacteria</taxon>
        <taxon>Pseudomonadati</taxon>
        <taxon>Bdellovibrionota</taxon>
        <taxon>Bdellovibrionia</taxon>
        <taxon>Bdellovibrionales</taxon>
        <taxon>Pseudobdellovibrionaceae</taxon>
        <taxon>Micavibrio</taxon>
    </lineage>
</organism>
<feature type="domain" description="Cytidylate kinase" evidence="9">
    <location>
        <begin position="6"/>
        <end position="211"/>
    </location>
</feature>
<name>A0A2W5FK64_9BACT</name>
<dbReference type="Pfam" id="PF02224">
    <property type="entry name" value="Cytidylate_kin"/>
    <property type="match status" value="1"/>
</dbReference>
<comment type="catalytic activity">
    <reaction evidence="6 8">
        <text>dCMP + ATP = dCDP + ADP</text>
        <dbReference type="Rhea" id="RHEA:25094"/>
        <dbReference type="ChEBI" id="CHEBI:30616"/>
        <dbReference type="ChEBI" id="CHEBI:57566"/>
        <dbReference type="ChEBI" id="CHEBI:58593"/>
        <dbReference type="ChEBI" id="CHEBI:456216"/>
        <dbReference type="EC" id="2.7.4.25"/>
    </reaction>
</comment>
<keyword evidence="5 8" id="KW-0067">ATP-binding</keyword>
<dbReference type="InterPro" id="IPR011994">
    <property type="entry name" value="Cytidylate_kinase_dom"/>
</dbReference>
<dbReference type="NCBIfam" id="TIGR00017">
    <property type="entry name" value="cmk"/>
    <property type="match status" value="1"/>
</dbReference>
<evidence type="ECO:0000313" key="10">
    <source>
        <dbReference type="EMBL" id="PZP56435.1"/>
    </source>
</evidence>
<dbReference type="SUPFAM" id="SSF52540">
    <property type="entry name" value="P-loop containing nucleoside triphosphate hydrolases"/>
    <property type="match status" value="1"/>
</dbReference>
<comment type="caution">
    <text evidence="10">The sequence shown here is derived from an EMBL/GenBank/DDBJ whole genome shotgun (WGS) entry which is preliminary data.</text>
</comment>
<dbReference type="CDD" id="cd02020">
    <property type="entry name" value="CMPK"/>
    <property type="match status" value="1"/>
</dbReference>
<dbReference type="InterPro" id="IPR003136">
    <property type="entry name" value="Cytidylate_kin"/>
</dbReference>
<evidence type="ECO:0000256" key="8">
    <source>
        <dbReference type="HAMAP-Rule" id="MF_00238"/>
    </source>
</evidence>
<comment type="similarity">
    <text evidence="1 8">Belongs to the cytidylate kinase family. Type 1 subfamily.</text>
</comment>